<dbReference type="Gene3D" id="2.60.120.620">
    <property type="entry name" value="q2cbj1_9rhob like domain"/>
    <property type="match status" value="2"/>
</dbReference>
<dbReference type="GO" id="GO:0016020">
    <property type="term" value="C:membrane"/>
    <property type="evidence" value="ECO:0007669"/>
    <property type="project" value="UniProtKB-SubCell"/>
</dbReference>
<keyword evidence="9" id="KW-1185">Reference proteome</keyword>
<evidence type="ECO:0000256" key="2">
    <source>
        <dbReference type="ARBA" id="ARBA00022676"/>
    </source>
</evidence>
<proteinExistence type="predicted"/>
<dbReference type="InterPro" id="IPR029044">
    <property type="entry name" value="Nucleotide-diphossugar_trans"/>
</dbReference>
<feature type="region of interest" description="Disordered" evidence="6">
    <location>
        <begin position="1650"/>
        <end position="1669"/>
    </location>
</feature>
<evidence type="ECO:0000256" key="3">
    <source>
        <dbReference type="ARBA" id="ARBA00022679"/>
    </source>
</evidence>
<keyword evidence="5" id="KW-0175">Coiled coil</keyword>
<feature type="region of interest" description="Disordered" evidence="6">
    <location>
        <begin position="1685"/>
        <end position="1752"/>
    </location>
</feature>
<comment type="subcellular location">
    <subcellularLocation>
        <location evidence="1">Membrane</location>
        <topology evidence="1">Single-pass type II membrane protein</topology>
    </subcellularLocation>
</comment>
<evidence type="ECO:0000256" key="5">
    <source>
        <dbReference type="SAM" id="Coils"/>
    </source>
</evidence>
<dbReference type="Proteomes" id="UP000002729">
    <property type="component" value="Unassembled WGS sequence"/>
</dbReference>
<feature type="coiled-coil region" evidence="5">
    <location>
        <begin position="1984"/>
        <end position="2039"/>
    </location>
</feature>
<evidence type="ECO:0000313" key="9">
    <source>
        <dbReference type="Proteomes" id="UP000002729"/>
    </source>
</evidence>
<feature type="region of interest" description="Disordered" evidence="6">
    <location>
        <begin position="2047"/>
        <end position="2067"/>
    </location>
</feature>
<dbReference type="SUPFAM" id="SSF53448">
    <property type="entry name" value="Nucleotide-diphospho-sugar transferases"/>
    <property type="match status" value="1"/>
</dbReference>
<dbReference type="GeneID" id="20224828"/>
<evidence type="ECO:0000256" key="6">
    <source>
        <dbReference type="SAM" id="MobiDB-lite"/>
    </source>
</evidence>
<name>F0YA51_AURAN</name>
<dbReference type="Gene3D" id="3.90.550.10">
    <property type="entry name" value="Spore Coat Polysaccharide Biosynthesis Protein SpsA, Chain A"/>
    <property type="match status" value="1"/>
</dbReference>
<dbReference type="PANTHER" id="PTHR46012:SF2">
    <property type="entry name" value="IP22168P"/>
    <property type="match status" value="1"/>
</dbReference>
<reference evidence="8 9" key="1">
    <citation type="journal article" date="2011" name="Proc. Natl. Acad. Sci. U.S.A.">
        <title>Niche of harmful alga Aureococcus anophagefferens revealed through ecogenomics.</title>
        <authorList>
            <person name="Gobler C.J."/>
            <person name="Berry D.L."/>
            <person name="Dyhrman S.T."/>
            <person name="Wilhelm S.W."/>
            <person name="Salamov A."/>
            <person name="Lobanov A.V."/>
            <person name="Zhang Y."/>
            <person name="Collier J.L."/>
            <person name="Wurch L.L."/>
            <person name="Kustka A.B."/>
            <person name="Dill B.D."/>
            <person name="Shah M."/>
            <person name="VerBerkmoes N.C."/>
            <person name="Kuo A."/>
            <person name="Terry A."/>
            <person name="Pangilinan J."/>
            <person name="Lindquist E.A."/>
            <person name="Lucas S."/>
            <person name="Paulsen I.T."/>
            <person name="Hattenrath-Lehmann T.K."/>
            <person name="Talmage S.C."/>
            <person name="Walker E.A."/>
            <person name="Koch F."/>
            <person name="Burson A.M."/>
            <person name="Marcoval M.A."/>
            <person name="Tang Y.Z."/>
            <person name="Lecleir G.R."/>
            <person name="Coyne K.J."/>
            <person name="Berg G.M."/>
            <person name="Bertrand E.M."/>
            <person name="Saito M.A."/>
            <person name="Gladyshev V.N."/>
            <person name="Grigoriev I.V."/>
        </authorList>
    </citation>
    <scope>NUCLEOTIDE SEQUENCE [LARGE SCALE GENOMIC DNA]</scope>
    <source>
        <strain evidence="9">CCMP 1984</strain>
    </source>
</reference>
<feature type="compositionally biased region" description="Basic and acidic residues" evidence="6">
    <location>
        <begin position="1650"/>
        <end position="1659"/>
    </location>
</feature>
<dbReference type="GO" id="GO:0035252">
    <property type="term" value="F:UDP-xylosyltransferase activity"/>
    <property type="evidence" value="ECO:0007669"/>
    <property type="project" value="TreeGrafter"/>
</dbReference>
<dbReference type="PROSITE" id="PS51471">
    <property type="entry name" value="FE2OG_OXY"/>
    <property type="match status" value="1"/>
</dbReference>
<evidence type="ECO:0000313" key="8">
    <source>
        <dbReference type="EMBL" id="EGB08063.1"/>
    </source>
</evidence>
<keyword evidence="2" id="KW-0328">Glycosyltransferase</keyword>
<dbReference type="EMBL" id="GL833129">
    <property type="protein sequence ID" value="EGB08063.1"/>
    <property type="molecule type" value="Genomic_DNA"/>
</dbReference>
<dbReference type="InParanoid" id="F0YA51"/>
<dbReference type="InterPro" id="IPR051993">
    <property type="entry name" value="Glycosyltransferase_8"/>
</dbReference>
<dbReference type="PANTHER" id="PTHR46012">
    <property type="entry name" value="IP22168P"/>
    <property type="match status" value="1"/>
</dbReference>
<feature type="compositionally biased region" description="Low complexity" evidence="6">
    <location>
        <begin position="1687"/>
        <end position="1747"/>
    </location>
</feature>
<gene>
    <name evidence="8" type="ORF">AURANDRAFT_64432</name>
</gene>
<dbReference type="SUPFAM" id="SSF51197">
    <property type="entry name" value="Clavaminate synthase-like"/>
    <property type="match status" value="1"/>
</dbReference>
<dbReference type="KEGG" id="aaf:AURANDRAFT_64432"/>
<evidence type="ECO:0000256" key="1">
    <source>
        <dbReference type="ARBA" id="ARBA00004606"/>
    </source>
</evidence>
<accession>F0YA51</accession>
<dbReference type="OrthoDB" id="193947at2759"/>
<organism evidence="9">
    <name type="scientific">Aureococcus anophagefferens</name>
    <name type="common">Harmful bloom alga</name>
    <dbReference type="NCBI Taxonomy" id="44056"/>
    <lineage>
        <taxon>Eukaryota</taxon>
        <taxon>Sar</taxon>
        <taxon>Stramenopiles</taxon>
        <taxon>Ochrophyta</taxon>
        <taxon>Pelagophyceae</taxon>
        <taxon>Pelagomonadales</taxon>
        <taxon>Pelagomonadaceae</taxon>
        <taxon>Aureococcus</taxon>
    </lineage>
</organism>
<dbReference type="RefSeq" id="XP_009037422.1">
    <property type="nucleotide sequence ID" value="XM_009039174.1"/>
</dbReference>
<keyword evidence="3" id="KW-0808">Transferase</keyword>
<feature type="region of interest" description="Disordered" evidence="6">
    <location>
        <begin position="22"/>
        <end position="54"/>
    </location>
</feature>
<dbReference type="InterPro" id="IPR005123">
    <property type="entry name" value="Oxoglu/Fe-dep_dioxygenase_dom"/>
</dbReference>
<dbReference type="eggNOG" id="KOG3765">
    <property type="taxonomic scope" value="Eukaryota"/>
</dbReference>
<evidence type="ECO:0000256" key="4">
    <source>
        <dbReference type="ARBA" id="ARBA00022968"/>
    </source>
</evidence>
<sequence>MSMMEAMRAMMAEAKRVKAEAAAAEAAAEASSSSGAQDAGSDVSEDAAHRPVDPGLDGACAAAARYVAEGRDPLIAARRKHWYAAEACAPVALRGLLDAADVAEAHAAAAALAAAGQSARHFKDATAASTLGHAIVYLHAGGYFQARHARLFAKIERAMRSRAPASWTCCDRDEALRVRCIEHHTYGAGSGLLMANHRDNDSCLTVSALLSDGHGGGRFVTYRDGRPQPHDLGAGDAVLFPSEKLHNIETVTSGVRTALVVELWRDKTNAKDRSDALAYEADGVAVWRGVVAADEVAALRGAYDAWAANASFDGAVTVNFCSPWPTLWPGAPACDSGVAPIVEDLLRAAAAAAARTIVATEARARGYPLTLAAVSVATSLPSSPAAAPARAFEPGLEVEYVLIPLGAAPADGGAWEVWPGSHRTAAVAGDGVVVATAPGDVIGLRPAVFHRRTANSFAAPRPCLVAAFVPAVHGYGSSAGPRRFDALADARDQLRVVLDFGPPRPSERYGGRRLEIADALLGDLRAAAGDPLAAFRRSPAYEALGRGVNGACALAAALAAARGDAPADLGVGGARRCPGLATTAEALVAAAHVAQFRAASPVAPARVFELAPASPQLAFEIARSAAVESYASADLPLLSALQCAALAASGLRPFPFACLDVHGFAGETAALWPRGGGRVFVAALSLGDAPAAARRAVLRRVAHFDAFWLLTAENGTATTFARARRDAAPVAEVRAAADARDCALPPPLGAAPEHAAAAVVCPSGNYGSTAVTWTERRAATSREDFEEDVVVTVGARETLPVAAAAALAPCPRAAGGAKLLAYDPLWRGWTADAALERFAASDAYAAAAAGGDGLGALARRHAAACLRWTRLCVSQDLAAHEPCQGVLRGAVEPQHAPCVRHGALRGADGRARASAALASCHGRVAAPFPLEGPYDAPAAPAPAVAERREAVAGVLGPGCRRLCHVGANVLSPASYWLAVTHDDVDVTLFVVPAPQGGDDDDFRVLEATARALPPGKRLEAVALNSLRALEARAVAPYRGTCDAVYVDLWNLGAVAARDLGNAARLLRGASSRLLAPARMDRPHLWPEVGRFAFSDQAAYDRRAETRNGTCVDWAAVDGAGAPAVDFADCAEATGRNLVGLGGFLWHAVPDGALAAAEAREAAAADAADVPDAEPRGAAAPDAGVALAPGWLAHHAGACDFVLVTCAREGDVARAREALGVIASAVLSAPRGPRRHALRFTVFCNHVAAKVLRRSMQRLMDMAWGRFGGEDLVVYFDATWPDRVPEAAKAHLMLFKPCATVKLFLPQILDPTIRWAVYLDTDVVFAADPAALWLGAVGTLAAAGAAVAAAAEHGDVAPSCEGSAEHYYNQSAAARALPRAFPDDGANTGVLALDAAAARDAGWGPTLAAVMADLAATKANGSLDLGDQSVFNVAAGGDQFTVARLPCEANFRTDFCQHAAYDCDRCAAAPLLLHAPRSAFHEGKFAYAPAFGRLYAFFLDALDSHDDGAGLAAAAARAAADFERLLDDGRAVARLPCRAIAELALSLVRAAPTSPRPRPPAARAHRAAIAMGLRAIADADPDGVCQRLLDECDFETTTEAELEDMVREQLALLEVGDPGCAWIGLRAALRVPSGWIRYRTHEGDLYYLRDGTEDSQREPGQRNSQLLSRWEHPLEPELRALYARARSRGSGRPAPRGSPAGSPAAGSPAGSPGAAGPARQFGSPRSSAGSPTSSGGSPRRGANSPRGGANSGGGSGDALCAMYAAFKAAAADADAARAALRVFDAEAAAERVALQGAYAARASRAQAEAHGAYAARSARADAAAAAAFRAAGASDRAAVADAGRAAAAAVDAMRASDRAAASDADGAAAAALDAMRASDRAAALDADGAATAASNATRASDRAAAARDAAAAWRLSNEGLRAAAAAADAAREAGAARTREQLAAAADARSALEASTRRVLAEQRRQGDDRAAAAALDLAASTKRCAAFEARLRAKEEAHDALQERFAALARAAEAAESAVAKERREASRLRAELTKLAVRDVEADRRALDSMRTILPPPPPGDEGTEQ</sequence>
<feature type="compositionally biased region" description="Low complexity" evidence="6">
    <location>
        <begin position="22"/>
        <end position="42"/>
    </location>
</feature>
<keyword evidence="4" id="KW-0812">Transmembrane</keyword>
<feature type="domain" description="Fe2OG dioxygenase" evidence="7">
    <location>
        <begin position="174"/>
        <end position="267"/>
    </location>
</feature>
<evidence type="ECO:0000259" key="7">
    <source>
        <dbReference type="PROSITE" id="PS51471"/>
    </source>
</evidence>
<keyword evidence="4" id="KW-0735">Signal-anchor</keyword>
<dbReference type="GO" id="GO:0016266">
    <property type="term" value="P:protein O-linked glycosylation via N-acetyl-galactosamine"/>
    <property type="evidence" value="ECO:0007669"/>
    <property type="project" value="TreeGrafter"/>
</dbReference>
<protein>
    <recommendedName>
        <fullName evidence="7">Fe2OG dioxygenase domain-containing protein</fullName>
    </recommendedName>
</protein>